<gene>
    <name evidence="4" type="ORF">SAMN04488522_1021102</name>
</gene>
<dbReference type="Pfam" id="PF16344">
    <property type="entry name" value="FecR_C"/>
    <property type="match status" value="1"/>
</dbReference>
<dbReference type="PANTHER" id="PTHR30273:SF2">
    <property type="entry name" value="PROTEIN FECR"/>
    <property type="match status" value="1"/>
</dbReference>
<evidence type="ECO:0000259" key="2">
    <source>
        <dbReference type="Pfam" id="PF04773"/>
    </source>
</evidence>
<sequence>MNNQQARDLWNKYLAGDCTTEEIAQVESWYNQEFKDLEEAPMPDYTQTRNEILAKIRKKQSILIKNKQRILWQRIAVVASVLFVFSAGLFYYLEHKDPLKNETIAYAQDVLPGSNKAVLTLANGKRISLTDVSDGELAKQTGISIAKTADGQLVYKVLDQGHSTTGISTYNTVETPRGGQHQIILQDGSKVWLNASSSIKFPVSFDHTDKRVVVLSGQAYFEVARNKAKAFIVKTNRQSVEVLGTHFDVNAYADEPTVKTTLLEGAVSVSAITRNQKNASRRILKPNQQSVLSGEELSVVPVETSDVVAWKDGTFMFNNEELESIMKKVSRWYNVEIKYSTEGIRKNTYWGTISRSVKVSELLRMLEMTGDVHFRIEGKQITAMP</sequence>
<dbReference type="Gene3D" id="2.60.120.1440">
    <property type="match status" value="1"/>
</dbReference>
<feature type="domain" description="Protein FecR C-terminal" evidence="3">
    <location>
        <begin position="315"/>
        <end position="382"/>
    </location>
</feature>
<accession>A0A1M5BAH4</accession>
<keyword evidence="1" id="KW-1133">Transmembrane helix</keyword>
<dbReference type="InterPro" id="IPR032508">
    <property type="entry name" value="FecR_C"/>
</dbReference>
<dbReference type="AlphaFoldDB" id="A0A1M5BAH4"/>
<dbReference type="STRING" id="288992.SAMN04488522_1021102"/>
<organism evidence="4 5">
    <name type="scientific">Pedobacter caeni</name>
    <dbReference type="NCBI Taxonomy" id="288992"/>
    <lineage>
        <taxon>Bacteria</taxon>
        <taxon>Pseudomonadati</taxon>
        <taxon>Bacteroidota</taxon>
        <taxon>Sphingobacteriia</taxon>
        <taxon>Sphingobacteriales</taxon>
        <taxon>Sphingobacteriaceae</taxon>
        <taxon>Pedobacter</taxon>
    </lineage>
</organism>
<dbReference type="PIRSF" id="PIRSF018266">
    <property type="entry name" value="FecR"/>
    <property type="match status" value="1"/>
</dbReference>
<dbReference type="InterPro" id="IPR006860">
    <property type="entry name" value="FecR"/>
</dbReference>
<dbReference type="GO" id="GO:0016989">
    <property type="term" value="F:sigma factor antagonist activity"/>
    <property type="evidence" value="ECO:0007669"/>
    <property type="project" value="TreeGrafter"/>
</dbReference>
<feature type="transmembrane region" description="Helical" evidence="1">
    <location>
        <begin position="75"/>
        <end position="93"/>
    </location>
</feature>
<keyword evidence="1" id="KW-0812">Transmembrane</keyword>
<name>A0A1M5BAH4_9SPHI</name>
<dbReference type="OrthoDB" id="1099963at2"/>
<protein>
    <submittedName>
        <fullName evidence="4">FecR family protein</fullName>
    </submittedName>
</protein>
<evidence type="ECO:0000256" key="1">
    <source>
        <dbReference type="SAM" id="Phobius"/>
    </source>
</evidence>
<dbReference type="InterPro" id="IPR012373">
    <property type="entry name" value="Ferrdict_sens_TM"/>
</dbReference>
<dbReference type="EMBL" id="FQUQ01000002">
    <property type="protein sequence ID" value="SHF39406.1"/>
    <property type="molecule type" value="Genomic_DNA"/>
</dbReference>
<feature type="domain" description="FecR protein" evidence="2">
    <location>
        <begin position="172"/>
        <end position="267"/>
    </location>
</feature>
<dbReference type="Pfam" id="PF04773">
    <property type="entry name" value="FecR"/>
    <property type="match status" value="1"/>
</dbReference>
<reference evidence="5" key="1">
    <citation type="submission" date="2016-11" db="EMBL/GenBank/DDBJ databases">
        <authorList>
            <person name="Varghese N."/>
            <person name="Submissions S."/>
        </authorList>
    </citation>
    <scope>NUCLEOTIDE SEQUENCE [LARGE SCALE GENOMIC DNA]</scope>
    <source>
        <strain evidence="5">DSM 16990</strain>
    </source>
</reference>
<evidence type="ECO:0000313" key="4">
    <source>
        <dbReference type="EMBL" id="SHF39406.1"/>
    </source>
</evidence>
<dbReference type="Proteomes" id="UP000184287">
    <property type="component" value="Unassembled WGS sequence"/>
</dbReference>
<keyword evidence="1" id="KW-0472">Membrane</keyword>
<keyword evidence="5" id="KW-1185">Reference proteome</keyword>
<evidence type="ECO:0000313" key="5">
    <source>
        <dbReference type="Proteomes" id="UP000184287"/>
    </source>
</evidence>
<dbReference type="RefSeq" id="WP_073231379.1">
    <property type="nucleotide sequence ID" value="NZ_FQUQ01000002.1"/>
</dbReference>
<proteinExistence type="predicted"/>
<evidence type="ECO:0000259" key="3">
    <source>
        <dbReference type="Pfam" id="PF16344"/>
    </source>
</evidence>
<dbReference type="PANTHER" id="PTHR30273">
    <property type="entry name" value="PERIPLASMIC SIGNAL SENSOR AND SIGMA FACTOR ACTIVATOR FECR-RELATED"/>
    <property type="match status" value="1"/>
</dbReference>
<dbReference type="Gene3D" id="3.55.50.30">
    <property type="match status" value="1"/>
</dbReference>